<name>A0A2N3KIV2_9PROT</name>
<sequence length="282" mass="32142">MAQLGAEKRASALYQGVVTHHRLRPRQHRLRYRVVSFLFDLDEIEQLHRKLRFFSHNRFNLFSFHDRDFGRGDGKSLRAQIMEMLQQNGLADCGARIEILCYPRILGFVFNPLSVYFCYRENGELGAILHDVSNTFGDRHGYLIPVTDACHDAKGVVHQTCAKQFHVSPFIGMKADYRFRICPPGDRVVIAIAESDDEGVFLNAAFAGNHTAFNDRTLLSAFLRYPLMTLKVIAGIHWEAVHLWRKGFAFHRRPAPPEHRITYVAASGAALLSTTRKGNHHA</sequence>
<dbReference type="RefSeq" id="WP_101269943.1">
    <property type="nucleotide sequence ID" value="NZ_NWTK01000016.1"/>
</dbReference>
<evidence type="ECO:0000313" key="2">
    <source>
        <dbReference type="Proteomes" id="UP000233597"/>
    </source>
</evidence>
<dbReference type="PANTHER" id="PTHR33973">
    <property type="entry name" value="OS07G0153300 PROTEIN"/>
    <property type="match status" value="1"/>
</dbReference>
<protein>
    <submittedName>
        <fullName evidence="1">DUF1365 domain-containing protein</fullName>
    </submittedName>
</protein>
<accession>A0A2N3KIV2</accession>
<dbReference type="AlphaFoldDB" id="A0A2N3KIV2"/>
<comment type="caution">
    <text evidence="1">The sequence shown here is derived from an EMBL/GenBank/DDBJ whole genome shotgun (WGS) entry which is preliminary data.</text>
</comment>
<dbReference type="Proteomes" id="UP000233597">
    <property type="component" value="Unassembled WGS sequence"/>
</dbReference>
<reference evidence="1 2" key="1">
    <citation type="submission" date="2017-09" db="EMBL/GenBank/DDBJ databases">
        <title>Biodiversity and function of Thalassospira species in the particle-attached aromatic-hydrocarbon-degrading consortia from the surface seawater of the South China Sea.</title>
        <authorList>
            <person name="Dong C."/>
            <person name="Liu R."/>
            <person name="Shao Z."/>
        </authorList>
    </citation>
    <scope>NUCLEOTIDE SEQUENCE [LARGE SCALE GENOMIC DNA]</scope>
    <source>
        <strain evidence="1 2">CSC1P2</strain>
    </source>
</reference>
<gene>
    <name evidence="1" type="ORF">COO20_20400</name>
</gene>
<dbReference type="EMBL" id="NWTK01000016">
    <property type="protein sequence ID" value="PKR50507.1"/>
    <property type="molecule type" value="Genomic_DNA"/>
</dbReference>
<dbReference type="OrthoDB" id="9778801at2"/>
<evidence type="ECO:0000313" key="1">
    <source>
        <dbReference type="EMBL" id="PKR50507.1"/>
    </source>
</evidence>
<proteinExistence type="predicted"/>
<dbReference type="PANTHER" id="PTHR33973:SF4">
    <property type="entry name" value="OS07G0153300 PROTEIN"/>
    <property type="match status" value="1"/>
</dbReference>
<organism evidence="1 2">
    <name type="scientific">Thalassospira marina</name>
    <dbReference type="NCBI Taxonomy" id="2048283"/>
    <lineage>
        <taxon>Bacteria</taxon>
        <taxon>Pseudomonadati</taxon>
        <taxon>Pseudomonadota</taxon>
        <taxon>Alphaproteobacteria</taxon>
        <taxon>Rhodospirillales</taxon>
        <taxon>Thalassospiraceae</taxon>
        <taxon>Thalassospira</taxon>
    </lineage>
</organism>
<dbReference type="InterPro" id="IPR010775">
    <property type="entry name" value="DUF1365"/>
</dbReference>
<dbReference type="Pfam" id="PF07103">
    <property type="entry name" value="DUF1365"/>
    <property type="match status" value="1"/>
</dbReference>